<gene>
    <name evidence="1" type="ORF">CTRU02_215740</name>
</gene>
<reference evidence="1 2" key="1">
    <citation type="journal article" date="2020" name="Phytopathology">
        <title>Genome Sequence Resources of Colletotrichum truncatum, C. plurivorum, C. musicola, and C. sojae: Four Species Pathogenic to Soybean (Glycine max).</title>
        <authorList>
            <person name="Rogerio F."/>
            <person name="Boufleur T.R."/>
            <person name="Ciampi-Guillardi M."/>
            <person name="Sukno S.A."/>
            <person name="Thon M.R."/>
            <person name="Massola Junior N.S."/>
            <person name="Baroncelli R."/>
        </authorList>
    </citation>
    <scope>NUCLEOTIDE SEQUENCE [LARGE SCALE GENOMIC DNA]</scope>
    <source>
        <strain evidence="1 2">CMES1059</strain>
    </source>
</reference>
<comment type="caution">
    <text evidence="1">The sequence shown here is derived from an EMBL/GenBank/DDBJ whole genome shotgun (WGS) entry which is preliminary data.</text>
</comment>
<keyword evidence="2" id="KW-1185">Reference proteome</keyword>
<dbReference type="Proteomes" id="UP000805649">
    <property type="component" value="Unassembled WGS sequence"/>
</dbReference>
<dbReference type="EMBL" id="VUJX02000019">
    <property type="protein sequence ID" value="KAL0929287.1"/>
    <property type="molecule type" value="Genomic_DNA"/>
</dbReference>
<accession>A0ACC3YBS2</accession>
<sequence length="866" mass="97903">MNASCVIHLSRVICIQHFSHIFLKMEIALKDSILTFPDDSLPPESDHKSRDELFMSINNWAATKGYAFTTGRSTKEKSGRRTITYSCDRSCHPPSTSIARQRQTTSRGTGCQFSVLAKESLDKSTWSLRHRPDKRFSSHNHPPSQHPSAHPTHRKLSEEDQAKVAGLLNAGVAPRDIRTYIRQTTDSIATQQDIYNHIAAAKRDVREGQTSIHALANQLDEEGFWSRMQFAPDGRVTAVLFAHPDSLALLQAYPDIMLLDCTYKTNKYGMPLLDIVGVDACQRSFCIAFAFLSGEAEDDYTWALERVKSLYSQCNASLPAVILTDRCLACINAVATIFPSSASLLCLWHANKAVLQHCNPAFDSTKPKTVNNPAALKPSTQSWEEFYNSWHSIISSPSEVVFEERVSQFEERYLLDHLEEVGYVTSVWLKPYKEKLVKAWVDQHTHFGNVATSRVEGIHALLKSHLKRSTLDLFEAWQAMKHALLNQLSDLKSNQVKQQIRIPVELSGSMYGAVLGWVSHEALRKVEEQRKLLTKKDTNPSTACTGTFSRVYGLPCLHKLKTLQEQNLVLLREHFHAHWHLRRDGAPQLLLEPRQRIEPRLQLENPSIPKSSTRREPSRFEVVEVASRAPSKCSRCHTVGHTMTSKACPLRYTHLLPEPTPTPDPATVSTAIFTGTTTDTQEPPSNAVQDVPELVQPTIAIVVETSISPPRVLSPFAHSHSPSLPGYDSPQAIYGRYYAARSAWYGAQPHGSVKTNQEYRRAMGLPLRYDKKCYEWCLDYKQMKGRCTTSHGSRDWTKEEMMAYLDWDRAEHKRVDELIIAEDGQNPFKNSERGMSEVWKRVEQDKAEQEALYAGSKPEECIVVKS</sequence>
<evidence type="ECO:0000313" key="2">
    <source>
        <dbReference type="Proteomes" id="UP000805649"/>
    </source>
</evidence>
<organism evidence="1 2">
    <name type="scientific">Colletotrichum truncatum</name>
    <name type="common">Anthracnose fungus</name>
    <name type="synonym">Colletotrichum capsici</name>
    <dbReference type="NCBI Taxonomy" id="5467"/>
    <lineage>
        <taxon>Eukaryota</taxon>
        <taxon>Fungi</taxon>
        <taxon>Dikarya</taxon>
        <taxon>Ascomycota</taxon>
        <taxon>Pezizomycotina</taxon>
        <taxon>Sordariomycetes</taxon>
        <taxon>Hypocreomycetidae</taxon>
        <taxon>Glomerellales</taxon>
        <taxon>Glomerellaceae</taxon>
        <taxon>Colletotrichum</taxon>
        <taxon>Colletotrichum truncatum species complex</taxon>
    </lineage>
</organism>
<evidence type="ECO:0000313" key="1">
    <source>
        <dbReference type="EMBL" id="KAL0929287.1"/>
    </source>
</evidence>
<proteinExistence type="predicted"/>
<name>A0ACC3YBS2_COLTU</name>
<protein>
    <submittedName>
        <fullName evidence="1">Mule transposase domain protein</fullName>
    </submittedName>
</protein>